<dbReference type="OrthoDB" id="5021863at2"/>
<gene>
    <name evidence="1" type="ORF">NS184_14280</name>
</gene>
<comment type="caution">
    <text evidence="1">The sequence shown here is derived from an EMBL/GenBank/DDBJ whole genome shotgun (WGS) entry which is preliminary data.</text>
</comment>
<reference evidence="1 2" key="1">
    <citation type="journal article" date="2016" name="Front. Microbiol.">
        <title>Genomic Resource of Rice Seed Associated Bacteria.</title>
        <authorList>
            <person name="Midha S."/>
            <person name="Bansal K."/>
            <person name="Sharma S."/>
            <person name="Kumar N."/>
            <person name="Patil P.P."/>
            <person name="Chaudhry V."/>
            <person name="Patil P.B."/>
        </authorList>
    </citation>
    <scope>NUCLEOTIDE SEQUENCE [LARGE SCALE GENOMIC DNA]</scope>
    <source>
        <strain evidence="1 2">NS184</strain>
    </source>
</reference>
<accession>A0A175RK60</accession>
<protein>
    <submittedName>
        <fullName evidence="1">Uncharacterized protein</fullName>
    </submittedName>
</protein>
<organism evidence="1 2">
    <name type="scientific">Curtobacterium luteum</name>
    <dbReference type="NCBI Taxonomy" id="33881"/>
    <lineage>
        <taxon>Bacteria</taxon>
        <taxon>Bacillati</taxon>
        <taxon>Actinomycetota</taxon>
        <taxon>Actinomycetes</taxon>
        <taxon>Micrococcales</taxon>
        <taxon>Microbacteriaceae</taxon>
        <taxon>Curtobacterium</taxon>
    </lineage>
</organism>
<dbReference type="PATRIC" id="fig|33881.3.peg.3323"/>
<dbReference type="EMBL" id="LDQC01000088">
    <property type="protein sequence ID" value="KTR03159.1"/>
    <property type="molecule type" value="Genomic_DNA"/>
</dbReference>
<evidence type="ECO:0000313" key="1">
    <source>
        <dbReference type="EMBL" id="KTR03159.1"/>
    </source>
</evidence>
<dbReference type="AlphaFoldDB" id="A0A175RK60"/>
<evidence type="ECO:0000313" key="2">
    <source>
        <dbReference type="Proteomes" id="UP000078252"/>
    </source>
</evidence>
<dbReference type="RefSeq" id="WP_058726764.1">
    <property type="nucleotide sequence ID" value="NZ_LDQC01000088.1"/>
</dbReference>
<dbReference type="Proteomes" id="UP000078252">
    <property type="component" value="Unassembled WGS sequence"/>
</dbReference>
<name>A0A175RK60_9MICO</name>
<dbReference type="STRING" id="33881.NS184_14280"/>
<proteinExistence type="predicted"/>
<sequence length="104" mass="10728">MTAGPGVPGRVEVTARALNSLARAVAAERLGAPARRVRVGLGDAAGALTIDVESPVRSQDDLVTAAGRAAGDIRDRVAALTGRRVGSTHIELTGIVREHDGRVR</sequence>